<gene>
    <name evidence="2" type="ORF">DEO72_LG11g1595</name>
</gene>
<dbReference type="Proteomes" id="UP000501690">
    <property type="component" value="Linkage Group LG11"/>
</dbReference>
<feature type="region of interest" description="Disordered" evidence="1">
    <location>
        <begin position="1"/>
        <end position="37"/>
    </location>
</feature>
<dbReference type="GO" id="GO:0009737">
    <property type="term" value="P:response to abscisic acid"/>
    <property type="evidence" value="ECO:0007669"/>
    <property type="project" value="InterPro"/>
</dbReference>
<reference evidence="2 3" key="1">
    <citation type="submission" date="2019-04" db="EMBL/GenBank/DDBJ databases">
        <title>An improved genome assembly and genetic linkage map for asparagus bean, Vigna unguiculata ssp. sesquipedialis.</title>
        <authorList>
            <person name="Xia Q."/>
            <person name="Zhang R."/>
            <person name="Dong Y."/>
        </authorList>
    </citation>
    <scope>NUCLEOTIDE SEQUENCE [LARGE SCALE GENOMIC DNA]</scope>
    <source>
        <tissue evidence="2">Leaf</tissue>
    </source>
</reference>
<name>A0A4D6NNK2_VIGUN</name>
<evidence type="ECO:0000256" key="1">
    <source>
        <dbReference type="SAM" id="MobiDB-lite"/>
    </source>
</evidence>
<accession>A0A4D6NNK2</accession>
<dbReference type="AlphaFoldDB" id="A0A4D6NNK2"/>
<dbReference type="GO" id="GO:0004721">
    <property type="term" value="F:phosphoprotein phosphatase activity"/>
    <property type="evidence" value="ECO:0007669"/>
    <property type="project" value="InterPro"/>
</dbReference>
<dbReference type="PANTHER" id="PTHR47100">
    <property type="entry name" value="DUAL SPECIFICITY PROTEIN PHOSPHATASE PHS1"/>
    <property type="match status" value="1"/>
</dbReference>
<dbReference type="GO" id="GO:0043622">
    <property type="term" value="P:cortical microtubule organization"/>
    <property type="evidence" value="ECO:0007669"/>
    <property type="project" value="InterPro"/>
</dbReference>
<dbReference type="EMBL" id="CP039355">
    <property type="protein sequence ID" value="QCE14592.1"/>
    <property type="molecule type" value="Genomic_DNA"/>
</dbReference>
<evidence type="ECO:0000313" key="2">
    <source>
        <dbReference type="EMBL" id="QCE14592.1"/>
    </source>
</evidence>
<evidence type="ECO:0000313" key="3">
    <source>
        <dbReference type="Proteomes" id="UP000501690"/>
    </source>
</evidence>
<dbReference type="PANTHER" id="PTHR47100:SF5">
    <property type="entry name" value="DUAL SPECIFICITY PROTEIN PHOSPHATASE PHS1"/>
    <property type="match status" value="1"/>
</dbReference>
<sequence length="128" mass="14253">MAKEQQKQDPGAFTNSLRNQNQELQGKGEVEKEEAEAPFTLSVTSKVLYMLGDITAGPASMFAQWLQLVRKRTSNNRTSGFPHRSSTMPSRFPTISSLPNAFVPFFIIAIEHMSLTSVDTTITVFPPF</sequence>
<dbReference type="InterPro" id="IPR035010">
    <property type="entry name" value="PHS1"/>
</dbReference>
<feature type="compositionally biased region" description="Polar residues" evidence="1">
    <location>
        <begin position="13"/>
        <end position="24"/>
    </location>
</feature>
<organism evidence="2 3">
    <name type="scientific">Vigna unguiculata</name>
    <name type="common">Cowpea</name>
    <dbReference type="NCBI Taxonomy" id="3917"/>
    <lineage>
        <taxon>Eukaryota</taxon>
        <taxon>Viridiplantae</taxon>
        <taxon>Streptophyta</taxon>
        <taxon>Embryophyta</taxon>
        <taxon>Tracheophyta</taxon>
        <taxon>Spermatophyta</taxon>
        <taxon>Magnoliopsida</taxon>
        <taxon>eudicotyledons</taxon>
        <taxon>Gunneridae</taxon>
        <taxon>Pentapetalae</taxon>
        <taxon>rosids</taxon>
        <taxon>fabids</taxon>
        <taxon>Fabales</taxon>
        <taxon>Fabaceae</taxon>
        <taxon>Papilionoideae</taxon>
        <taxon>50 kb inversion clade</taxon>
        <taxon>NPAAA clade</taxon>
        <taxon>indigoferoid/millettioid clade</taxon>
        <taxon>Phaseoleae</taxon>
        <taxon>Vigna</taxon>
    </lineage>
</organism>
<keyword evidence="3" id="KW-1185">Reference proteome</keyword>
<protein>
    <submittedName>
        <fullName evidence="2">Uncharacterized protein</fullName>
    </submittedName>
</protein>
<proteinExistence type="predicted"/>